<keyword evidence="1" id="KW-0472">Membrane</keyword>
<gene>
    <name evidence="2" type="ORF">HMPREF0731_1742</name>
</gene>
<proteinExistence type="predicted"/>
<evidence type="ECO:0000313" key="3">
    <source>
        <dbReference type="Proteomes" id="UP000005324"/>
    </source>
</evidence>
<dbReference type="RefSeq" id="WP_007004966.1">
    <property type="nucleotide sequence ID" value="NZ_GG770780.1"/>
</dbReference>
<evidence type="ECO:0000313" key="2">
    <source>
        <dbReference type="EMBL" id="EFH12031.1"/>
    </source>
</evidence>
<dbReference type="EMBL" id="ADVL01000287">
    <property type="protein sequence ID" value="EFH12031.1"/>
    <property type="molecule type" value="Genomic_DNA"/>
</dbReference>
<feature type="transmembrane region" description="Helical" evidence="1">
    <location>
        <begin position="40"/>
        <end position="61"/>
    </location>
</feature>
<dbReference type="Proteomes" id="UP000005324">
    <property type="component" value="Unassembled WGS sequence"/>
</dbReference>
<evidence type="ECO:0000256" key="1">
    <source>
        <dbReference type="SAM" id="Phobius"/>
    </source>
</evidence>
<protein>
    <submittedName>
        <fullName evidence="2">Uncharacterized protein</fullName>
    </submittedName>
</protein>
<feature type="transmembrane region" description="Helical" evidence="1">
    <location>
        <begin position="7"/>
        <end position="28"/>
    </location>
</feature>
<comment type="caution">
    <text evidence="2">The sequence shown here is derived from an EMBL/GenBank/DDBJ whole genome shotgun (WGS) entry which is preliminary data.</text>
</comment>
<dbReference type="HOGENOM" id="CLU_2660570_0_0_5"/>
<keyword evidence="3" id="KW-1185">Reference proteome</keyword>
<keyword evidence="1" id="KW-0812">Transmembrane</keyword>
<sequence>WAGPGQVALPGGWSALLLGLAGFGLQYWQGYRQAALAAPPFWWLLLLGPGLLLGRAGTILWRAGRGGRAPLTPPAS</sequence>
<feature type="non-terminal residue" evidence="2">
    <location>
        <position position="1"/>
    </location>
</feature>
<name>D5RKY2_9PROT</name>
<reference evidence="2 3" key="1">
    <citation type="submission" date="2010-04" db="EMBL/GenBank/DDBJ databases">
        <authorList>
            <person name="Qin X."/>
            <person name="Bachman B."/>
            <person name="Battles P."/>
            <person name="Bell A."/>
            <person name="Bess C."/>
            <person name="Bickham C."/>
            <person name="Chaboub L."/>
            <person name="Chen D."/>
            <person name="Coyle M."/>
            <person name="Deiros D.R."/>
            <person name="Dinh H."/>
            <person name="Forbes L."/>
            <person name="Fowler G."/>
            <person name="Francisco L."/>
            <person name="Fu Q."/>
            <person name="Gubbala S."/>
            <person name="Hale W."/>
            <person name="Han Y."/>
            <person name="Hemphill L."/>
            <person name="Highlander S.K."/>
            <person name="Hirani K."/>
            <person name="Hogues M."/>
            <person name="Jackson L."/>
            <person name="Jakkamsetti A."/>
            <person name="Javaid M."/>
            <person name="Jiang H."/>
            <person name="Korchina V."/>
            <person name="Kovar C."/>
            <person name="Lara F."/>
            <person name="Lee S."/>
            <person name="Mata R."/>
            <person name="Mathew T."/>
            <person name="Moen C."/>
            <person name="Morales K."/>
            <person name="Munidasa M."/>
            <person name="Nazareth L."/>
            <person name="Ngo R."/>
            <person name="Nguyen L."/>
            <person name="Okwuonu G."/>
            <person name="Ongeri F."/>
            <person name="Patil S."/>
            <person name="Petrosino J."/>
            <person name="Pham C."/>
            <person name="Pham P."/>
            <person name="Pu L.-L."/>
            <person name="Puazo M."/>
            <person name="Raj R."/>
            <person name="Reid J."/>
            <person name="Rouhana J."/>
            <person name="Saada N."/>
            <person name="Shang Y."/>
            <person name="Simmons D."/>
            <person name="Thornton R."/>
            <person name="Warren J."/>
            <person name="Weissenberger G."/>
            <person name="Zhang J."/>
            <person name="Zhang L."/>
            <person name="Zhou C."/>
            <person name="Zhu D."/>
            <person name="Muzny D."/>
            <person name="Worley K."/>
            <person name="Gibbs R."/>
        </authorList>
    </citation>
    <scope>NUCLEOTIDE SEQUENCE [LARGE SCALE GENOMIC DNA]</scope>
    <source>
        <strain evidence="2 3">ATCC 49957</strain>
    </source>
</reference>
<keyword evidence="1" id="KW-1133">Transmembrane helix</keyword>
<organism evidence="2 3">
    <name type="scientific">Pseudoroseomonas cervicalis ATCC 49957</name>
    <dbReference type="NCBI Taxonomy" id="525371"/>
    <lineage>
        <taxon>Bacteria</taxon>
        <taxon>Pseudomonadati</taxon>
        <taxon>Pseudomonadota</taxon>
        <taxon>Alphaproteobacteria</taxon>
        <taxon>Acetobacterales</taxon>
        <taxon>Roseomonadaceae</taxon>
        <taxon>Roseomonas</taxon>
    </lineage>
</organism>
<dbReference type="AlphaFoldDB" id="D5RKY2"/>
<accession>D5RKY2</accession>